<keyword evidence="2" id="KW-0812">Transmembrane</keyword>
<protein>
    <submittedName>
        <fullName evidence="2">Transmembrane protein 232</fullName>
    </submittedName>
</protein>
<dbReference type="RefSeq" id="XP_023389394.1">
    <property type="nucleotide sequence ID" value="XM_023533626.1"/>
</dbReference>
<proteinExistence type="predicted"/>
<dbReference type="PANTHER" id="PTHR28651">
    <property type="entry name" value="TRANSMEMBRANE PROTEIN 232"/>
    <property type="match status" value="1"/>
</dbReference>
<dbReference type="KEGG" id="pvp:105295490"/>
<keyword evidence="2" id="KW-0472">Membrane</keyword>
<dbReference type="AlphaFoldDB" id="A0A6P6CPT8"/>
<dbReference type="InterPro" id="IPR031747">
    <property type="entry name" value="TMEM232"/>
</dbReference>
<dbReference type="OrthoDB" id="10016194at2759"/>
<sequence>MASYDVNLNKEAVSTFFFGEIQARKDESLYISPQNSEVQTKGTLYRTPYYISVPCLLRLFLTVIVPQNFLVYDDLDSFEQSWLPFSITEEFILRFNQTEDPKEKEELLDLARKNILRCKRKLGLKTLGTGKHVHLPTAWTEVTYLAQCKGDIQDEALNILYASMDHASFDYDHLPALFFVAESILYRLCCDAFLKTYLYSVEIKLSKIGYLVFLRLFIYFLHGHLECFKQHLLRLQPYLYALSFSGESYYKYPNIFSNVQIILKTMEIICKRELFSGSVFSPVENKEQYKNRDSDMDHLQFNQEGYEVNHLLWHCVAAWTCVQKNSPQLHKVLEHLIFYKTQLQQKCWLDSALALLVLGEAAKLNMACLKILMNLMRDFLSSIMSIHIQEESCEVDNFSWAWNIVYIYITILAEICLYATTSYLRKTAFVGFCQCQSSQKDILHMDRPKQPELKETSILGLLDYFSSKISDNCDQVIWIGYYGLVYNLVKMSWELRGDEEQDGLGNLIWQTLRKTKDHEKDSRIHNAVNIAQAELNNLMDPFTRYGTKVSSNVGDEIFSKYIGWRIANTLSKLFFSFTDAHSLPMKKPLIKRDQKKYLNKNQHFMKKRVLHFTLKEHPSVSELPLFPYPDFFTKRDKELARIIDHHWQKELKIRQKENEICENKERKDKELQEKNRFREIMRRREEKLHKQTKPYELPLRTEAISLEKETTPQN</sequence>
<dbReference type="GeneID" id="105295490"/>
<evidence type="ECO:0000313" key="2">
    <source>
        <dbReference type="RefSeq" id="XP_023389394.1"/>
    </source>
</evidence>
<gene>
    <name evidence="2" type="primary">TMEM232</name>
</gene>
<evidence type="ECO:0000313" key="1">
    <source>
        <dbReference type="Proteomes" id="UP000515202"/>
    </source>
</evidence>
<reference evidence="2" key="1">
    <citation type="submission" date="2025-08" db="UniProtKB">
        <authorList>
            <consortium name="RefSeq"/>
        </authorList>
    </citation>
    <scope>IDENTIFICATION</scope>
    <source>
        <tissue evidence="2">Kidney</tissue>
    </source>
</reference>
<dbReference type="Proteomes" id="UP000515202">
    <property type="component" value="Unplaced"/>
</dbReference>
<accession>A0A6P6CPT8</accession>
<dbReference type="CTD" id="642987"/>
<dbReference type="PANTHER" id="PTHR28651:SF1">
    <property type="entry name" value="TRANSMEMBRANE PROTEIN 232"/>
    <property type="match status" value="1"/>
</dbReference>
<name>A0A6P6CPT8_PTEVA</name>
<organism evidence="1 2">
    <name type="scientific">Pteropus vampyrus</name>
    <name type="common">Large flying fox</name>
    <dbReference type="NCBI Taxonomy" id="132908"/>
    <lineage>
        <taxon>Eukaryota</taxon>
        <taxon>Metazoa</taxon>
        <taxon>Chordata</taxon>
        <taxon>Craniata</taxon>
        <taxon>Vertebrata</taxon>
        <taxon>Euteleostomi</taxon>
        <taxon>Mammalia</taxon>
        <taxon>Eutheria</taxon>
        <taxon>Laurasiatheria</taxon>
        <taxon>Chiroptera</taxon>
        <taxon>Yinpterochiroptera</taxon>
        <taxon>Pteropodoidea</taxon>
        <taxon>Pteropodidae</taxon>
        <taxon>Pteropodinae</taxon>
        <taxon>Pteropus</taxon>
    </lineage>
</organism>
<dbReference type="Pfam" id="PF15877">
    <property type="entry name" value="TMEM232"/>
    <property type="match status" value="1"/>
</dbReference>
<keyword evidence="1" id="KW-1185">Reference proteome</keyword>